<name>A0A3P7RC98_DIBLA</name>
<sequence>MRISGLTEGGDSCYNRTSTVYSGGYTSVPDSFINWTHLGRDCHSSFTKPSMMEACGSFKPTTGSFPGNTPFRPRRLNRDLAILLTSPGGPGSSDSGVGDSSETAFERLQRLIAELADSVNVVDEISERVSGELDWRRLQLQSYQ</sequence>
<dbReference type="EMBL" id="UYRU01100926">
    <property type="protein sequence ID" value="VDN41262.1"/>
    <property type="molecule type" value="Genomic_DNA"/>
</dbReference>
<organism evidence="1 2">
    <name type="scientific">Dibothriocephalus latus</name>
    <name type="common">Fish tapeworm</name>
    <name type="synonym">Diphyllobothrium latum</name>
    <dbReference type="NCBI Taxonomy" id="60516"/>
    <lineage>
        <taxon>Eukaryota</taxon>
        <taxon>Metazoa</taxon>
        <taxon>Spiralia</taxon>
        <taxon>Lophotrochozoa</taxon>
        <taxon>Platyhelminthes</taxon>
        <taxon>Cestoda</taxon>
        <taxon>Eucestoda</taxon>
        <taxon>Diphyllobothriidea</taxon>
        <taxon>Diphyllobothriidae</taxon>
        <taxon>Dibothriocephalus</taxon>
    </lineage>
</organism>
<gene>
    <name evidence="1" type="ORF">DILT_LOCUS18490</name>
</gene>
<protein>
    <submittedName>
        <fullName evidence="1">Uncharacterized protein</fullName>
    </submittedName>
</protein>
<reference evidence="1 2" key="1">
    <citation type="submission" date="2018-11" db="EMBL/GenBank/DDBJ databases">
        <authorList>
            <consortium name="Pathogen Informatics"/>
        </authorList>
    </citation>
    <scope>NUCLEOTIDE SEQUENCE [LARGE SCALE GENOMIC DNA]</scope>
</reference>
<evidence type="ECO:0000313" key="2">
    <source>
        <dbReference type="Proteomes" id="UP000281553"/>
    </source>
</evidence>
<proteinExistence type="predicted"/>
<accession>A0A3P7RC98</accession>
<dbReference type="Proteomes" id="UP000281553">
    <property type="component" value="Unassembled WGS sequence"/>
</dbReference>
<keyword evidence="2" id="KW-1185">Reference proteome</keyword>
<evidence type="ECO:0000313" key="1">
    <source>
        <dbReference type="EMBL" id="VDN41262.1"/>
    </source>
</evidence>
<feature type="non-terminal residue" evidence="1">
    <location>
        <position position="144"/>
    </location>
</feature>
<dbReference type="AlphaFoldDB" id="A0A3P7RC98"/>
<dbReference type="OrthoDB" id="10620096at2759"/>